<dbReference type="RefSeq" id="WP_317065906.1">
    <property type="nucleotide sequence ID" value="NZ_WBKO01000003.1"/>
</dbReference>
<comment type="caution">
    <text evidence="1">The sequence shown here is derived from an EMBL/GenBank/DDBJ whole genome shotgun (WGS) entry which is preliminary data.</text>
</comment>
<proteinExistence type="predicted"/>
<accession>A0ABU3X3Z0</accession>
<dbReference type="PROSITE" id="PS51257">
    <property type="entry name" value="PROKAR_LIPOPROTEIN"/>
    <property type="match status" value="1"/>
</dbReference>
<evidence type="ECO:0000313" key="1">
    <source>
        <dbReference type="EMBL" id="MDV2482775.1"/>
    </source>
</evidence>
<gene>
    <name evidence="1" type="ORF">F8E02_12385</name>
</gene>
<sequence length="136" mass="14527">MKRTGALFIVLALVLAGLGAGCVQREMGAQLCLDLDGLGDALDTLEDTGTLSSVQDIRNARDQVWSAMENVRNSAVQVPGVRIDGLDAAYGDLDRAVQDLPDDMNVVGAVETIRPQIQALRDEQQSLSADLNCTGW</sequence>
<organism evidence="1 2">
    <name type="scientific">Methanoculleus caldifontis</name>
    <dbReference type="NCBI Taxonomy" id="2651577"/>
    <lineage>
        <taxon>Archaea</taxon>
        <taxon>Methanobacteriati</taxon>
        <taxon>Methanobacteriota</taxon>
        <taxon>Stenosarchaea group</taxon>
        <taxon>Methanomicrobia</taxon>
        <taxon>Methanomicrobiales</taxon>
        <taxon>Methanomicrobiaceae</taxon>
        <taxon>Methanoculleus</taxon>
    </lineage>
</organism>
<dbReference type="EMBL" id="WBKO01000003">
    <property type="protein sequence ID" value="MDV2482775.1"/>
    <property type="molecule type" value="Genomic_DNA"/>
</dbReference>
<name>A0ABU3X3Z0_9EURY</name>
<dbReference type="Proteomes" id="UP001281203">
    <property type="component" value="Unassembled WGS sequence"/>
</dbReference>
<keyword evidence="2" id="KW-1185">Reference proteome</keyword>
<protein>
    <submittedName>
        <fullName evidence="1">Uncharacterized protein</fullName>
    </submittedName>
</protein>
<evidence type="ECO:0000313" key="2">
    <source>
        <dbReference type="Proteomes" id="UP001281203"/>
    </source>
</evidence>
<reference evidence="1 2" key="1">
    <citation type="submission" date="2019-10" db="EMBL/GenBank/DDBJ databases">
        <title>Isolation and characterization of Methanoculleus sp. Wushi-C6 from a hot spring well.</title>
        <authorList>
            <person name="Chen S.-C."/>
            <person name="Lan Z.-H."/>
            <person name="You Y.-T."/>
            <person name="Lai M.-C."/>
        </authorList>
    </citation>
    <scope>NUCLEOTIDE SEQUENCE [LARGE SCALE GENOMIC DNA]</scope>
    <source>
        <strain evidence="1 2">Wushi-C6</strain>
    </source>
</reference>